<evidence type="ECO:0000313" key="3">
    <source>
        <dbReference type="Proteomes" id="UP001500325"/>
    </source>
</evidence>
<organism evidence="2 3">
    <name type="scientific">Pseudonocardia yuanmonensis</name>
    <dbReference type="NCBI Taxonomy" id="1095914"/>
    <lineage>
        <taxon>Bacteria</taxon>
        <taxon>Bacillati</taxon>
        <taxon>Actinomycetota</taxon>
        <taxon>Actinomycetes</taxon>
        <taxon>Pseudonocardiales</taxon>
        <taxon>Pseudonocardiaceae</taxon>
        <taxon>Pseudonocardia</taxon>
    </lineage>
</organism>
<gene>
    <name evidence="2" type="ORF">GCM10023215_39610</name>
</gene>
<dbReference type="Proteomes" id="UP001500325">
    <property type="component" value="Unassembled WGS sequence"/>
</dbReference>
<protein>
    <recommendedName>
        <fullName evidence="4">Aldehyde dehydrogenase family protein</fullName>
    </recommendedName>
</protein>
<name>A0ABP8X012_9PSEU</name>
<reference evidence="3" key="1">
    <citation type="journal article" date="2019" name="Int. J. Syst. Evol. Microbiol.">
        <title>The Global Catalogue of Microorganisms (GCM) 10K type strain sequencing project: providing services to taxonomists for standard genome sequencing and annotation.</title>
        <authorList>
            <consortium name="The Broad Institute Genomics Platform"/>
            <consortium name="The Broad Institute Genome Sequencing Center for Infectious Disease"/>
            <person name="Wu L."/>
            <person name="Ma J."/>
        </authorList>
    </citation>
    <scope>NUCLEOTIDE SEQUENCE [LARGE SCALE GENOMIC DNA]</scope>
    <source>
        <strain evidence="3">JCM 18055</strain>
    </source>
</reference>
<keyword evidence="3" id="KW-1185">Reference proteome</keyword>
<dbReference type="Gene3D" id="3.40.605.10">
    <property type="entry name" value="Aldehyde Dehydrogenase, Chain A, domain 1"/>
    <property type="match status" value="1"/>
</dbReference>
<dbReference type="SUPFAM" id="SSF53720">
    <property type="entry name" value="ALDH-like"/>
    <property type="match status" value="1"/>
</dbReference>
<keyword evidence="1" id="KW-0560">Oxidoreductase</keyword>
<dbReference type="InterPro" id="IPR016162">
    <property type="entry name" value="Ald_DH_N"/>
</dbReference>
<dbReference type="RefSeq" id="WP_345382098.1">
    <property type="nucleotide sequence ID" value="NZ_BAABIC010000013.1"/>
</dbReference>
<evidence type="ECO:0008006" key="4">
    <source>
        <dbReference type="Google" id="ProtNLM"/>
    </source>
</evidence>
<accession>A0ABP8X012</accession>
<evidence type="ECO:0000256" key="1">
    <source>
        <dbReference type="ARBA" id="ARBA00023002"/>
    </source>
</evidence>
<dbReference type="EMBL" id="BAABIC010000013">
    <property type="protein sequence ID" value="GAA4697449.1"/>
    <property type="molecule type" value="Genomic_DNA"/>
</dbReference>
<sequence length="85" mass="8963">MTTVAPAPAGESLFIDGRWRSAAAAFRATDPADPRRETGAYSAATAADVADAYAAAAKAQPECRTRRRRRGAGFTTVKTAYIRSA</sequence>
<proteinExistence type="predicted"/>
<comment type="caution">
    <text evidence="2">The sequence shown here is derived from an EMBL/GenBank/DDBJ whole genome shotgun (WGS) entry which is preliminary data.</text>
</comment>
<evidence type="ECO:0000313" key="2">
    <source>
        <dbReference type="EMBL" id="GAA4697449.1"/>
    </source>
</evidence>
<dbReference type="InterPro" id="IPR016161">
    <property type="entry name" value="Ald_DH/histidinol_DH"/>
</dbReference>